<accession>A0ABR4DNY9</accession>
<dbReference type="PANTHER" id="PTHR43355">
    <property type="entry name" value="FLAVIN REDUCTASE (NADPH)"/>
    <property type="match status" value="1"/>
</dbReference>
<gene>
    <name evidence="3" type="ORF">VTJ83DRAFT_1412</name>
</gene>
<dbReference type="GeneID" id="98122213"/>
<feature type="domain" description="NAD(P)-binding" evidence="2">
    <location>
        <begin position="13"/>
        <end position="239"/>
    </location>
</feature>
<dbReference type="SUPFAM" id="SSF51735">
    <property type="entry name" value="NAD(P)-binding Rossmann-fold domains"/>
    <property type="match status" value="1"/>
</dbReference>
<dbReference type="InterPro" id="IPR051606">
    <property type="entry name" value="Polyketide_Oxido-like"/>
</dbReference>
<name>A0ABR4DNY9_9PEZI</name>
<dbReference type="InterPro" id="IPR016040">
    <property type="entry name" value="NAD(P)-bd_dom"/>
</dbReference>
<dbReference type="PANTHER" id="PTHR43355:SF2">
    <property type="entry name" value="FLAVIN REDUCTASE (NADPH)"/>
    <property type="match status" value="1"/>
</dbReference>
<comment type="caution">
    <text evidence="3">The sequence shown here is derived from an EMBL/GenBank/DDBJ whole genome shotgun (WGS) entry which is preliminary data.</text>
</comment>
<dbReference type="RefSeq" id="XP_070870765.1">
    <property type="nucleotide sequence ID" value="XM_071007569.1"/>
</dbReference>
<keyword evidence="4" id="KW-1185">Reference proteome</keyword>
<evidence type="ECO:0000313" key="4">
    <source>
        <dbReference type="Proteomes" id="UP001600064"/>
    </source>
</evidence>
<evidence type="ECO:0000259" key="2">
    <source>
        <dbReference type="Pfam" id="PF13460"/>
    </source>
</evidence>
<proteinExistence type="inferred from homology"/>
<evidence type="ECO:0000256" key="1">
    <source>
        <dbReference type="ARBA" id="ARBA00038376"/>
    </source>
</evidence>
<dbReference type="Proteomes" id="UP001600064">
    <property type="component" value="Unassembled WGS sequence"/>
</dbReference>
<sequence>MSTPPTKAILFLGATGGVALSTLRRCLSAGYSCIALCRNPATLSNLLSSSSGPSDAALPSNLTIVQGNAHSASSLAACLVHPNDPTRLVDAVIFSIGAKPTLSGIDDPHVCEKGMSALLEALRAVRAGEANPSGKPRLVAVSSTGVGTLGRELPWAMVPMYKLLLGQAHKDKRAMESLVVEAGKKGEVEWTIIRGSLYTDGPATEGKVRAGWEDPVAGTRGQVPIGYTISREDVGKWVFEKCVEGEGDGREWVGKVAVLTY</sequence>
<organism evidence="3 4">
    <name type="scientific">Remersonia thermophila</name>
    <dbReference type="NCBI Taxonomy" id="72144"/>
    <lineage>
        <taxon>Eukaryota</taxon>
        <taxon>Fungi</taxon>
        <taxon>Dikarya</taxon>
        <taxon>Ascomycota</taxon>
        <taxon>Pezizomycotina</taxon>
        <taxon>Sordariomycetes</taxon>
        <taxon>Sordariomycetidae</taxon>
        <taxon>Sordariales</taxon>
        <taxon>Sordariales incertae sedis</taxon>
        <taxon>Remersonia</taxon>
    </lineage>
</organism>
<dbReference type="Gene3D" id="3.40.50.720">
    <property type="entry name" value="NAD(P)-binding Rossmann-like Domain"/>
    <property type="match status" value="1"/>
</dbReference>
<dbReference type="Pfam" id="PF13460">
    <property type="entry name" value="NAD_binding_10"/>
    <property type="match status" value="1"/>
</dbReference>
<reference evidence="3 4" key="1">
    <citation type="journal article" date="2024" name="Commun. Biol.">
        <title>Comparative genomic analysis of thermophilic fungi reveals convergent evolutionary adaptations and gene losses.</title>
        <authorList>
            <person name="Steindorff A.S."/>
            <person name="Aguilar-Pontes M.V."/>
            <person name="Robinson A.J."/>
            <person name="Andreopoulos B."/>
            <person name="LaButti K."/>
            <person name="Kuo A."/>
            <person name="Mondo S."/>
            <person name="Riley R."/>
            <person name="Otillar R."/>
            <person name="Haridas S."/>
            <person name="Lipzen A."/>
            <person name="Grimwood J."/>
            <person name="Schmutz J."/>
            <person name="Clum A."/>
            <person name="Reid I.D."/>
            <person name="Moisan M.C."/>
            <person name="Butler G."/>
            <person name="Nguyen T.T.M."/>
            <person name="Dewar K."/>
            <person name="Conant G."/>
            <person name="Drula E."/>
            <person name="Henrissat B."/>
            <person name="Hansel C."/>
            <person name="Singer S."/>
            <person name="Hutchinson M.I."/>
            <person name="de Vries R.P."/>
            <person name="Natvig D.O."/>
            <person name="Powell A.J."/>
            <person name="Tsang A."/>
            <person name="Grigoriev I.V."/>
        </authorList>
    </citation>
    <scope>NUCLEOTIDE SEQUENCE [LARGE SCALE GENOMIC DNA]</scope>
    <source>
        <strain evidence="3 4">ATCC 22073</strain>
    </source>
</reference>
<dbReference type="EMBL" id="JAZGUE010000001">
    <property type="protein sequence ID" value="KAL2272041.1"/>
    <property type="molecule type" value="Genomic_DNA"/>
</dbReference>
<dbReference type="InterPro" id="IPR036291">
    <property type="entry name" value="NAD(P)-bd_dom_sf"/>
</dbReference>
<evidence type="ECO:0000313" key="3">
    <source>
        <dbReference type="EMBL" id="KAL2272041.1"/>
    </source>
</evidence>
<comment type="similarity">
    <text evidence="1">Belongs to the avfA family.</text>
</comment>
<protein>
    <recommendedName>
        <fullName evidence="2">NAD(P)-binding domain-containing protein</fullName>
    </recommendedName>
</protein>